<evidence type="ECO:0000256" key="4">
    <source>
        <dbReference type="ARBA" id="ARBA00022679"/>
    </source>
</evidence>
<organism evidence="6 7">
    <name type="scientific">Blautia liquoris</name>
    <dbReference type="NCBI Taxonomy" id="2779518"/>
    <lineage>
        <taxon>Bacteria</taxon>
        <taxon>Bacillati</taxon>
        <taxon>Bacillota</taxon>
        <taxon>Clostridia</taxon>
        <taxon>Lachnospirales</taxon>
        <taxon>Lachnospiraceae</taxon>
        <taxon>Blautia</taxon>
    </lineage>
</organism>
<evidence type="ECO:0000256" key="2">
    <source>
        <dbReference type="ARBA" id="ARBA00006739"/>
    </source>
</evidence>
<dbReference type="RefSeq" id="WP_193735236.1">
    <property type="nucleotide sequence ID" value="NZ_CP063304.1"/>
</dbReference>
<comment type="pathway">
    <text evidence="1">Cell wall biogenesis; cell wall polysaccharide biosynthesis.</text>
</comment>
<evidence type="ECO:0000259" key="5">
    <source>
        <dbReference type="Pfam" id="PF00535"/>
    </source>
</evidence>
<reference evidence="6 7" key="1">
    <citation type="submission" date="2020-10" db="EMBL/GenBank/DDBJ databases">
        <title>Blautia liquoris sp.nov., isolated from the mud in a fermentation cellar used for the production of Chinese strong-flavoured liquor.</title>
        <authorList>
            <person name="Lu L."/>
        </authorList>
    </citation>
    <scope>NUCLEOTIDE SEQUENCE [LARGE SCALE GENOMIC DNA]</scope>
    <source>
        <strain evidence="6 7">LZLJ-3</strain>
    </source>
</reference>
<feature type="domain" description="Glycosyltransferase 2-like" evidence="5">
    <location>
        <begin position="22"/>
        <end position="133"/>
    </location>
</feature>
<evidence type="ECO:0000256" key="3">
    <source>
        <dbReference type="ARBA" id="ARBA00022676"/>
    </source>
</evidence>
<dbReference type="InterPro" id="IPR001173">
    <property type="entry name" value="Glyco_trans_2-like"/>
</dbReference>
<dbReference type="Proteomes" id="UP000593601">
    <property type="component" value="Chromosome"/>
</dbReference>
<dbReference type="PANTHER" id="PTHR43179:SF12">
    <property type="entry name" value="GALACTOFURANOSYLTRANSFERASE GLFT2"/>
    <property type="match status" value="1"/>
</dbReference>
<keyword evidence="4 6" id="KW-0808">Transferase</keyword>
<dbReference type="PANTHER" id="PTHR43179">
    <property type="entry name" value="RHAMNOSYLTRANSFERASE WBBL"/>
    <property type="match status" value="1"/>
</dbReference>
<dbReference type="SUPFAM" id="SSF53448">
    <property type="entry name" value="Nucleotide-diphospho-sugar transferases"/>
    <property type="match status" value="1"/>
</dbReference>
<accession>A0A7M2REV6</accession>
<proteinExistence type="inferred from homology"/>
<dbReference type="GO" id="GO:0016757">
    <property type="term" value="F:glycosyltransferase activity"/>
    <property type="evidence" value="ECO:0007669"/>
    <property type="project" value="UniProtKB-KW"/>
</dbReference>
<dbReference type="Gene3D" id="3.90.550.10">
    <property type="entry name" value="Spore Coat Polysaccharide Biosynthesis Protein SpsA, Chain A"/>
    <property type="match status" value="1"/>
</dbReference>
<dbReference type="InterPro" id="IPR029044">
    <property type="entry name" value="Nucleotide-diphossugar_trans"/>
</dbReference>
<evidence type="ECO:0000313" key="7">
    <source>
        <dbReference type="Proteomes" id="UP000593601"/>
    </source>
</evidence>
<dbReference type="Pfam" id="PF00535">
    <property type="entry name" value="Glycos_transf_2"/>
    <property type="match status" value="1"/>
</dbReference>
<evidence type="ECO:0000256" key="1">
    <source>
        <dbReference type="ARBA" id="ARBA00004776"/>
    </source>
</evidence>
<keyword evidence="7" id="KW-1185">Reference proteome</keyword>
<gene>
    <name evidence="6" type="ORF">INP51_12895</name>
</gene>
<name>A0A7M2REV6_9FIRM</name>
<dbReference type="AlphaFoldDB" id="A0A7M2REV6"/>
<comment type="similarity">
    <text evidence="2">Belongs to the glycosyltransferase 2 family.</text>
</comment>
<dbReference type="EMBL" id="CP063304">
    <property type="protein sequence ID" value="QOV18875.1"/>
    <property type="molecule type" value="Genomic_DNA"/>
</dbReference>
<keyword evidence="3" id="KW-0328">Glycosyltransferase</keyword>
<evidence type="ECO:0000313" key="6">
    <source>
        <dbReference type="EMBL" id="QOV18875.1"/>
    </source>
</evidence>
<dbReference type="KEGG" id="bliq:INP51_12895"/>
<protein>
    <submittedName>
        <fullName evidence="6">Glycosyltransferase</fullName>
    </submittedName>
</protein>
<sequence>MISSIVVLYEPKIEEYMYICDYYGDVDIVYVIDNSKKNNKASVERTIIDKYNDCEKIRYFHFPENVGLCKALNFGMSHSRKSGCDWALLMDADSSFVTNIISVYRKKLKDINSNVAVLAPVHIHDRSKAKQYQGEKELKWAMTSGCLYNISIFEALGGFMEELFVDGLDIDYCYKARKAGYKVIECGNALLRHYPAATKEVVIFGKVILKYGVSSPQRYRMQARSLVWLIRRYRQFPDFVRYCWKWFKVLFFFENKKEYIKEMQAGSKEGAKLAKKQDMIHSSLDG</sequence>